<keyword evidence="2" id="KW-1185">Reference proteome</keyword>
<name>A0A2S7KWG6_9FLAO</name>
<evidence type="ECO:0000313" key="1">
    <source>
        <dbReference type="EMBL" id="PQB06977.1"/>
    </source>
</evidence>
<dbReference type="InterPro" id="IPR036567">
    <property type="entry name" value="RHF-like"/>
</dbReference>
<dbReference type="OrthoDB" id="121633at2"/>
<dbReference type="EMBL" id="MQUA01000013">
    <property type="protein sequence ID" value="PQB06977.1"/>
    <property type="molecule type" value="Genomic_DNA"/>
</dbReference>
<comment type="caution">
    <text evidence="1">The sequence shown here is derived from an EMBL/GenBank/DDBJ whole genome shotgun (WGS) entry which is preliminary data.</text>
</comment>
<dbReference type="InterPro" id="IPR003489">
    <property type="entry name" value="RHF/RaiA"/>
</dbReference>
<organism evidence="1 2">
    <name type="scientific">Polaribacter filamentus</name>
    <dbReference type="NCBI Taxonomy" id="53483"/>
    <lineage>
        <taxon>Bacteria</taxon>
        <taxon>Pseudomonadati</taxon>
        <taxon>Bacteroidota</taxon>
        <taxon>Flavobacteriia</taxon>
        <taxon>Flavobacteriales</taxon>
        <taxon>Flavobacteriaceae</taxon>
    </lineage>
</organism>
<accession>A0A2S7KWG6</accession>
<evidence type="ECO:0000313" key="2">
    <source>
        <dbReference type="Proteomes" id="UP000239522"/>
    </source>
</evidence>
<sequence length="104" mass="11789">MIIQINTGKNIAGDERLESYLNIIIKDELSHFSDNITRIEVHLADENSQKNGEDDKRCMIEARIENRQPIAVTSHANTAKIAVNDALEKLKALLETIEGRLENY</sequence>
<proteinExistence type="predicted"/>
<dbReference type="Pfam" id="PF02482">
    <property type="entry name" value="Ribosomal_S30AE"/>
    <property type="match status" value="1"/>
</dbReference>
<protein>
    <submittedName>
        <fullName evidence="1">Ribosomal subunit interface protein</fullName>
    </submittedName>
</protein>
<dbReference type="Gene3D" id="3.30.160.100">
    <property type="entry name" value="Ribosome hibernation promotion factor-like"/>
    <property type="match status" value="1"/>
</dbReference>
<gene>
    <name evidence="1" type="ORF">BST83_07285</name>
</gene>
<dbReference type="Proteomes" id="UP000239522">
    <property type="component" value="Unassembled WGS sequence"/>
</dbReference>
<dbReference type="AlphaFoldDB" id="A0A2S7KWG6"/>
<reference evidence="1 2" key="1">
    <citation type="submission" date="2016-11" db="EMBL/GenBank/DDBJ databases">
        <title>Trade-off between light-utilization and light-protection in marine flavobacteria.</title>
        <authorList>
            <person name="Kumagai Y."/>
        </authorList>
    </citation>
    <scope>NUCLEOTIDE SEQUENCE [LARGE SCALE GENOMIC DNA]</scope>
    <source>
        <strain evidence="1 2">ATCC 700397</strain>
    </source>
</reference>
<dbReference type="RefSeq" id="WP_104809215.1">
    <property type="nucleotide sequence ID" value="NZ_MQUA01000013.1"/>
</dbReference>
<dbReference type="SUPFAM" id="SSF69754">
    <property type="entry name" value="Ribosome binding protein Y (YfiA homologue)"/>
    <property type="match status" value="1"/>
</dbReference>